<protein>
    <submittedName>
        <fullName evidence="2">Uncharacterized protein</fullName>
    </submittedName>
</protein>
<feature type="compositionally biased region" description="Basic and acidic residues" evidence="1">
    <location>
        <begin position="79"/>
        <end position="89"/>
    </location>
</feature>
<proteinExistence type="predicted"/>
<dbReference type="AlphaFoldDB" id="A0A8J9V3A9"/>
<accession>A0A8J9V3A9</accession>
<feature type="non-terminal residue" evidence="2">
    <location>
        <position position="118"/>
    </location>
</feature>
<evidence type="ECO:0000256" key="1">
    <source>
        <dbReference type="SAM" id="MobiDB-lite"/>
    </source>
</evidence>
<feature type="region of interest" description="Disordered" evidence="1">
    <location>
        <begin position="79"/>
        <end position="106"/>
    </location>
</feature>
<reference evidence="2" key="1">
    <citation type="submission" date="2021-12" db="EMBL/GenBank/DDBJ databases">
        <authorList>
            <person name="Martin H S."/>
        </authorList>
    </citation>
    <scope>NUCLEOTIDE SEQUENCE</scope>
</reference>
<dbReference type="EMBL" id="OV170221">
    <property type="protein sequence ID" value="CAH0714683.1"/>
    <property type="molecule type" value="Genomic_DNA"/>
</dbReference>
<keyword evidence="3" id="KW-1185">Reference proteome</keyword>
<dbReference type="Proteomes" id="UP000838878">
    <property type="component" value="Chromosome 1"/>
</dbReference>
<gene>
    <name evidence="2" type="ORF">BINO364_LOCUS1704</name>
</gene>
<organism evidence="2 3">
    <name type="scientific">Brenthis ino</name>
    <name type="common">lesser marbled fritillary</name>
    <dbReference type="NCBI Taxonomy" id="405034"/>
    <lineage>
        <taxon>Eukaryota</taxon>
        <taxon>Metazoa</taxon>
        <taxon>Ecdysozoa</taxon>
        <taxon>Arthropoda</taxon>
        <taxon>Hexapoda</taxon>
        <taxon>Insecta</taxon>
        <taxon>Pterygota</taxon>
        <taxon>Neoptera</taxon>
        <taxon>Endopterygota</taxon>
        <taxon>Lepidoptera</taxon>
        <taxon>Glossata</taxon>
        <taxon>Ditrysia</taxon>
        <taxon>Papilionoidea</taxon>
        <taxon>Nymphalidae</taxon>
        <taxon>Heliconiinae</taxon>
        <taxon>Argynnini</taxon>
        <taxon>Brenthis</taxon>
    </lineage>
</organism>
<sequence length="118" mass="13129">MHKTSSSEGMPVMDFSTLLLNSDNTLHNNAAIPATAANLIETSQLRRRYYSAQVYAQTQRALSIPVTLILQWDDHSTRPVRVKAQESKTKVGPTRDSNPGPKGVQPYMLATTLSRQLF</sequence>
<evidence type="ECO:0000313" key="3">
    <source>
        <dbReference type="Proteomes" id="UP000838878"/>
    </source>
</evidence>
<dbReference type="OrthoDB" id="7512876at2759"/>
<name>A0A8J9V3A9_9NEOP</name>
<evidence type="ECO:0000313" key="2">
    <source>
        <dbReference type="EMBL" id="CAH0714683.1"/>
    </source>
</evidence>